<dbReference type="Pfam" id="PF05359">
    <property type="entry name" value="DUF748"/>
    <property type="match status" value="1"/>
</dbReference>
<dbReference type="InterPro" id="IPR036737">
    <property type="entry name" value="OmpA-like_sf"/>
</dbReference>
<feature type="region of interest" description="Disordered" evidence="1">
    <location>
        <begin position="318"/>
        <end position="348"/>
    </location>
</feature>
<dbReference type="KEGG" id="drg:H9K76_14855"/>
<dbReference type="Proteomes" id="UP000515811">
    <property type="component" value="Chromosome"/>
</dbReference>
<organism evidence="2 3">
    <name type="scientific">Diaphorobacter ruginosibacter</name>
    <dbReference type="NCBI Taxonomy" id="1715720"/>
    <lineage>
        <taxon>Bacteria</taxon>
        <taxon>Pseudomonadati</taxon>
        <taxon>Pseudomonadota</taxon>
        <taxon>Betaproteobacteria</taxon>
        <taxon>Burkholderiales</taxon>
        <taxon>Comamonadaceae</taxon>
        <taxon>Diaphorobacter</taxon>
    </lineage>
</organism>
<feature type="compositionally biased region" description="Basic and acidic residues" evidence="1">
    <location>
        <begin position="339"/>
        <end position="348"/>
    </location>
</feature>
<dbReference type="PANTHER" id="PTHR30441:SF8">
    <property type="entry name" value="DUF748 DOMAIN-CONTAINING PROTEIN"/>
    <property type="match status" value="1"/>
</dbReference>
<accession>A0A7G9RVM3</accession>
<feature type="region of interest" description="Disordered" evidence="1">
    <location>
        <begin position="807"/>
        <end position="827"/>
    </location>
</feature>
<keyword evidence="3" id="KW-1185">Reference proteome</keyword>
<evidence type="ECO:0000313" key="2">
    <source>
        <dbReference type="EMBL" id="QNN59648.1"/>
    </source>
</evidence>
<feature type="compositionally biased region" description="Low complexity" evidence="1">
    <location>
        <begin position="322"/>
        <end position="338"/>
    </location>
</feature>
<feature type="compositionally biased region" description="Low complexity" evidence="1">
    <location>
        <begin position="811"/>
        <end position="827"/>
    </location>
</feature>
<proteinExistence type="predicted"/>
<sequence>MAAILLLGVISWLAVPPLLRSNVEKYGSEFLGRQVKVGEVQFKPWALQLTVRDVSIASADGAARQLEIGRIYIDAAVQSLWKLAPVLDAVEVDAPRLRVAHVAEGRFDFDDILKRIEAQPKSEKKGDPQHFALYNIVLRDGSMEFDDRVVDRKQELSKLELAIPFLSNLDADRAVKVTPRLAFALNGSPFESTAQATPFADNRKADANFRIDGFDLAPFAAYIPASIPVRLQSGLLDADLKLVFEQKAQAEVGVSGMLALRDVKVADAQAESLVAFEKLDVALADAQPLKGLVHVSSVQWQGPHLALRRDREGNLVLPGMGASASAPDSSTPAPASTDAGERAKDDKPARAAWNVRVDAFGLQGGSVDWRDQAVAGEAAHLALQNLEIGAKAILWPMKQPVVFTGKTEITPVDAKGAVAKSPATLGFDGSADLEQAKVAASLRALPLDWAAPYLRGAIVPLLGGQLDADVGIARNGDRLVAGVGEGRLRNVALTCATAGDRCRTLAAAGVPGAQRNTLVELGELELKDTLVDLARREVRLGRLALAQPRLYVERAQDGRLMYEDWLVASKSAASPSTADAGGAAWTVALGEVDLKDGAVVVRDAVNAQPMLLRVNALQANVRDVGFPAKKGGVFPVKVSARVAGSGRAEPGSLRYDGNVGLEPLAVNGKVQATALPLHVAQPYLPKDLNLRLLRADGSFNGDVKVLMGEKGPTASVKGHLSLDDVRVRSADAADTATKGLATGRDAQDLLNWKTLGLKGLAVEVVPDRPLSVDVQETTLSDFFARVIIQENGRINLQDLQGRPVTEEGKAVDAAAQASAPAASQDAGKQVAQVVPPVQAPDPMAPVIRFGPVNIVRGAMYFTDHFVKPNYSTDLTELNGRLSAFSSVRPAGAESYDMADLQLSGKAEGTAAVEVSGKINPLAKPLALDIRARMRDLELPPLSPYSIKYAGHGIERGKLSMDVAYKIDPNGQLTASNKLVLNQLAFGDEVKGAPASLPVRLAVALLADRNGVIDVDLPISGSLNDPQFSLGGVILKVIGNLIMKAVTAPFSLLANAFGGSDEQGGVPFEAGSAELGTAARENLDKIATSLIDRPAIKMTVVGWADPEAEKEAIKRQRLNEMVLAQKRRKASRDGEDAAGVTVVEPAEYSSLLKDTYKRADIKKPRNMVGLAKDLPDAEMESLLLANIQLQDNAAQELALRRGVAVRDYLASRKVPIDRLFVGAGKLHTEAAAESTWSPKAELTLAAQ</sequence>
<dbReference type="PANTHER" id="PTHR30441">
    <property type="entry name" value="DUF748 DOMAIN-CONTAINING PROTEIN"/>
    <property type="match status" value="1"/>
</dbReference>
<dbReference type="GO" id="GO:0005886">
    <property type="term" value="C:plasma membrane"/>
    <property type="evidence" value="ECO:0007669"/>
    <property type="project" value="TreeGrafter"/>
</dbReference>
<protein>
    <submittedName>
        <fullName evidence="2">DUF748 domain-containing protein</fullName>
    </submittedName>
</protein>
<dbReference type="InterPro" id="IPR008023">
    <property type="entry name" value="DUF748"/>
</dbReference>
<dbReference type="SUPFAM" id="SSF103088">
    <property type="entry name" value="OmpA-like"/>
    <property type="match status" value="1"/>
</dbReference>
<dbReference type="AlphaFoldDB" id="A0A7G9RVM3"/>
<dbReference type="InterPro" id="IPR052894">
    <property type="entry name" value="AsmA-related"/>
</dbReference>
<name>A0A7G9RVM3_9BURK</name>
<gene>
    <name evidence="2" type="ORF">H9K76_14855</name>
</gene>
<dbReference type="Gene3D" id="3.30.1330.60">
    <property type="entry name" value="OmpA-like domain"/>
    <property type="match status" value="1"/>
</dbReference>
<reference evidence="2 3" key="1">
    <citation type="submission" date="2020-08" db="EMBL/GenBank/DDBJ databases">
        <title>Genome sequence of Diaphorobacter ruginosibacter DSM 27467T.</title>
        <authorList>
            <person name="Hyun D.-W."/>
            <person name="Bae J.-W."/>
        </authorList>
    </citation>
    <scope>NUCLEOTIDE SEQUENCE [LARGE SCALE GENOMIC DNA]</scope>
    <source>
        <strain evidence="2 3">DSM 27467</strain>
    </source>
</reference>
<evidence type="ECO:0000313" key="3">
    <source>
        <dbReference type="Proteomes" id="UP000515811"/>
    </source>
</evidence>
<evidence type="ECO:0000256" key="1">
    <source>
        <dbReference type="SAM" id="MobiDB-lite"/>
    </source>
</evidence>
<dbReference type="GO" id="GO:0090313">
    <property type="term" value="P:regulation of protein targeting to membrane"/>
    <property type="evidence" value="ECO:0007669"/>
    <property type="project" value="TreeGrafter"/>
</dbReference>
<dbReference type="EMBL" id="CP060714">
    <property type="protein sequence ID" value="QNN59648.1"/>
    <property type="molecule type" value="Genomic_DNA"/>
</dbReference>